<dbReference type="InterPro" id="IPR029044">
    <property type="entry name" value="Nucleotide-diphossugar_trans"/>
</dbReference>
<organism evidence="1 2">
    <name type="scientific">Roseateles albus</name>
    <dbReference type="NCBI Taxonomy" id="2987525"/>
    <lineage>
        <taxon>Bacteria</taxon>
        <taxon>Pseudomonadati</taxon>
        <taxon>Pseudomonadota</taxon>
        <taxon>Betaproteobacteria</taxon>
        <taxon>Burkholderiales</taxon>
        <taxon>Sphaerotilaceae</taxon>
        <taxon>Roseateles</taxon>
    </lineage>
</organism>
<reference evidence="1 2" key="1">
    <citation type="submission" date="2022-10" db="EMBL/GenBank/DDBJ databases">
        <title>Paucibacter sp. hw1 Genome sequencing.</title>
        <authorList>
            <person name="Park S."/>
        </authorList>
    </citation>
    <scope>NUCLEOTIDE SEQUENCE [LARGE SCALE GENOMIC DNA]</scope>
    <source>
        <strain evidence="2">hw1</strain>
    </source>
</reference>
<proteinExistence type="predicted"/>
<accession>A0ABT5KAQ8</accession>
<dbReference type="Pfam" id="PF11397">
    <property type="entry name" value="GlcNAc"/>
    <property type="match status" value="2"/>
</dbReference>
<keyword evidence="2" id="KW-1185">Reference proteome</keyword>
<sequence length="325" mass="36366">MSNPSAGALLEDSIFISIASFCDPLLEFTIRSALSQASRPERVFIGVVDQQMPTLRLQIPEPYAQQLRMVHLNPLEARGPCWARAIAMSLYQGERWFLQVDSHTWFEPGWDERLVRWGHACQVLNPRCLITAYPNPFQMQDGQPVAQLVSKQVLAHVVKTDCAFTAEHPVLYFEAVPVASDQPVLGLHIAAGCLFAPGELVNALPYDPFLYFHGEEQAFALRAWTRGWDIFHVPAVPLYHHYVGPGGSGRPMHWSPELDAQRQQRSGVLSEAANRRLAHLLWHGADLGQYGLGQERSLADYAAFSGIDYAARSIAPLSYKARFGY</sequence>
<dbReference type="PANTHER" id="PTHR34496">
    <property type="entry name" value="GLCNAC TRANSFERASE-RELATED"/>
    <property type="match status" value="1"/>
</dbReference>
<gene>
    <name evidence="1" type="ORF">PRZ03_05500</name>
</gene>
<dbReference type="PANTHER" id="PTHR34496:SF10">
    <property type="entry name" value="GLCNAC TRANSFERASE"/>
    <property type="match status" value="1"/>
</dbReference>
<comment type="caution">
    <text evidence="1">The sequence shown here is derived from an EMBL/GenBank/DDBJ whole genome shotgun (WGS) entry which is preliminary data.</text>
</comment>
<dbReference type="Proteomes" id="UP001221189">
    <property type="component" value="Unassembled WGS sequence"/>
</dbReference>
<dbReference type="CDD" id="cd00761">
    <property type="entry name" value="Glyco_tranf_GTA_type"/>
    <property type="match status" value="1"/>
</dbReference>
<evidence type="ECO:0000313" key="1">
    <source>
        <dbReference type="EMBL" id="MDC8771020.1"/>
    </source>
</evidence>
<evidence type="ECO:0000313" key="2">
    <source>
        <dbReference type="Proteomes" id="UP001221189"/>
    </source>
</evidence>
<dbReference type="SUPFAM" id="SSF53448">
    <property type="entry name" value="Nucleotide-diphospho-sugar transferases"/>
    <property type="match status" value="1"/>
</dbReference>
<name>A0ABT5KAQ8_9BURK</name>
<protein>
    <submittedName>
        <fullName evidence="1">GlcNAc-transferase family protein</fullName>
    </submittedName>
</protein>
<dbReference type="Gene3D" id="3.90.550.10">
    <property type="entry name" value="Spore Coat Polysaccharide Biosynthesis Protein SpsA, Chain A"/>
    <property type="match status" value="1"/>
</dbReference>
<dbReference type="RefSeq" id="WP_273599381.1">
    <property type="nucleotide sequence ID" value="NZ_JAQQXT010000003.1"/>
</dbReference>
<dbReference type="EMBL" id="JAQQXT010000003">
    <property type="protein sequence ID" value="MDC8771020.1"/>
    <property type="molecule type" value="Genomic_DNA"/>
</dbReference>
<dbReference type="InterPro" id="IPR021067">
    <property type="entry name" value="Glycosyltransferase"/>
</dbReference>